<reference evidence="1" key="1">
    <citation type="submission" date="2022-02" db="EMBL/GenBank/DDBJ databases">
        <title>Plant Genome Project.</title>
        <authorList>
            <person name="Zhang R.-G."/>
        </authorList>
    </citation>
    <scope>NUCLEOTIDE SEQUENCE</scope>
    <source>
        <strain evidence="1">AT1</strain>
    </source>
</reference>
<dbReference type="EMBL" id="CM046393">
    <property type="protein sequence ID" value="KAI8550165.1"/>
    <property type="molecule type" value="Genomic_DNA"/>
</dbReference>
<proteinExistence type="predicted"/>
<organism evidence="1 2">
    <name type="scientific">Rhododendron molle</name>
    <name type="common">Chinese azalea</name>
    <name type="synonym">Azalea mollis</name>
    <dbReference type="NCBI Taxonomy" id="49168"/>
    <lineage>
        <taxon>Eukaryota</taxon>
        <taxon>Viridiplantae</taxon>
        <taxon>Streptophyta</taxon>
        <taxon>Embryophyta</taxon>
        <taxon>Tracheophyta</taxon>
        <taxon>Spermatophyta</taxon>
        <taxon>Magnoliopsida</taxon>
        <taxon>eudicotyledons</taxon>
        <taxon>Gunneridae</taxon>
        <taxon>Pentapetalae</taxon>
        <taxon>asterids</taxon>
        <taxon>Ericales</taxon>
        <taxon>Ericaceae</taxon>
        <taxon>Ericoideae</taxon>
        <taxon>Rhodoreae</taxon>
        <taxon>Rhododendron</taxon>
    </lineage>
</organism>
<dbReference type="Proteomes" id="UP001062846">
    <property type="component" value="Chromosome 6"/>
</dbReference>
<evidence type="ECO:0000313" key="2">
    <source>
        <dbReference type="Proteomes" id="UP001062846"/>
    </source>
</evidence>
<gene>
    <name evidence="1" type="ORF">RHMOL_Rhmol06G0083800</name>
</gene>
<evidence type="ECO:0000313" key="1">
    <source>
        <dbReference type="EMBL" id="KAI8550165.1"/>
    </source>
</evidence>
<keyword evidence="2" id="KW-1185">Reference proteome</keyword>
<sequence length="297" mass="32167">MNRRAATSGEAERRTFGLAEAPRCHQGDTWLSLGTVWDPLGTASSHFARPTTIAPQFLSKSFVQQGLTSGLGRASAPSRGFIPVLATVKSELLIVLTGVDGAKAVSAERTHWQAKGRVQQSAAGRGRASSCGWPEVRRGLAHEIIDVSSDSNRSETESERQLIDQLIAQRRAQRCAEEFVSTRMSATSSVSNDSNAERDVEYDAEGFATEPEIDFSQETESEAEPQLGHEAESRYASAAETSSSAPSDADLFDKGLLCPHAHYFSGSAGKYEAFCEKYDIPADVFLHRSLPAPARDQ</sequence>
<protein>
    <submittedName>
        <fullName evidence="1">Uncharacterized protein</fullName>
    </submittedName>
</protein>
<name>A0ACC0NAE9_RHOML</name>
<comment type="caution">
    <text evidence="1">The sequence shown here is derived from an EMBL/GenBank/DDBJ whole genome shotgun (WGS) entry which is preliminary data.</text>
</comment>
<accession>A0ACC0NAE9</accession>